<feature type="transmembrane region" description="Helical" evidence="8">
    <location>
        <begin position="287"/>
        <end position="304"/>
    </location>
</feature>
<feature type="signal peptide" evidence="9">
    <location>
        <begin position="1"/>
        <end position="27"/>
    </location>
</feature>
<sequence>MMKQISKIKVFTSIVMGLFFIAGAAWAGDVRTARVEAQMARERLAKEAQAEKAEALEEARKIQAEIFADRAKLKQAVAEMEVKSKGLAQETDAVEKHIAELDARNKELTKEVAIAEADVKELLGFIRSNAKDLDALLLQSPQSALGLDPRIEGIRKLSQGQGYPSMDDLSLMVELLVSEIVHSGQVRREQIPIVTREGKTREAQVMTLGNFSAMASLDGDADFLLYSEPSQTFFQLSKPSPARMRAQLADYMAGKTETVPVDVSRGAALRQFAHRLDYKEQIKSGGLIVWPILFIAVLACLLVIERLIFLLRVRTNVDVLMEKVVTLARQGKWDACMQACTQKGNRPVPLVLAAGLSCRGRCRADMENILGEAILRQIPRLERFLPTLGMLAAIAPLLGLLGTVTGMINTFHVITVAGTGDPRLMSGGISEALVTTMLGLAVAIPVTVAHVLLSRMVERNVAQMEEKSMVLVNELCSEPAGNVSVEKAA</sequence>
<protein>
    <submittedName>
        <fullName evidence="11">Outer membrane transport energization protein ExbB</fullName>
    </submittedName>
</protein>
<feature type="chain" id="PRO_5013065031" evidence="9">
    <location>
        <begin position="28"/>
        <end position="489"/>
    </location>
</feature>
<comment type="similarity">
    <text evidence="6">Belongs to the exbB/tolQ family.</text>
</comment>
<evidence type="ECO:0000256" key="4">
    <source>
        <dbReference type="ARBA" id="ARBA00022989"/>
    </source>
</evidence>
<evidence type="ECO:0000256" key="5">
    <source>
        <dbReference type="ARBA" id="ARBA00023136"/>
    </source>
</evidence>
<keyword evidence="2" id="KW-1003">Cell membrane</keyword>
<dbReference type="InterPro" id="IPR050790">
    <property type="entry name" value="ExbB/TolQ_transport"/>
</dbReference>
<evidence type="ECO:0000256" key="1">
    <source>
        <dbReference type="ARBA" id="ARBA00004651"/>
    </source>
</evidence>
<dbReference type="InterPro" id="IPR017270">
    <property type="entry name" value="MotA/TolQ/ExbB-rel"/>
</dbReference>
<dbReference type="OrthoDB" id="4045at2"/>
<evidence type="ECO:0000313" key="12">
    <source>
        <dbReference type="Proteomes" id="UP000183994"/>
    </source>
</evidence>
<feature type="domain" description="MotA/TolQ/ExbB proton channel" evidence="10">
    <location>
        <begin position="351"/>
        <end position="466"/>
    </location>
</feature>
<evidence type="ECO:0000256" key="7">
    <source>
        <dbReference type="SAM" id="Coils"/>
    </source>
</evidence>
<evidence type="ECO:0000256" key="3">
    <source>
        <dbReference type="ARBA" id="ARBA00022692"/>
    </source>
</evidence>
<organism evidence="11 12">
    <name type="scientific">Desulfatibacillum alkenivorans DSM 16219</name>
    <dbReference type="NCBI Taxonomy" id="1121393"/>
    <lineage>
        <taxon>Bacteria</taxon>
        <taxon>Pseudomonadati</taxon>
        <taxon>Thermodesulfobacteriota</taxon>
        <taxon>Desulfobacteria</taxon>
        <taxon>Desulfobacterales</taxon>
        <taxon>Desulfatibacillaceae</taxon>
        <taxon>Desulfatibacillum</taxon>
    </lineage>
</organism>
<keyword evidence="4 8" id="KW-1133">Transmembrane helix</keyword>
<dbReference type="RefSeq" id="WP_083610888.1">
    <property type="nucleotide sequence ID" value="NZ_FQZU01000008.1"/>
</dbReference>
<dbReference type="Pfam" id="PF01618">
    <property type="entry name" value="MotA_ExbB"/>
    <property type="match status" value="1"/>
</dbReference>
<evidence type="ECO:0000259" key="10">
    <source>
        <dbReference type="Pfam" id="PF01618"/>
    </source>
</evidence>
<evidence type="ECO:0000256" key="8">
    <source>
        <dbReference type="SAM" id="Phobius"/>
    </source>
</evidence>
<comment type="subcellular location">
    <subcellularLocation>
        <location evidence="1">Cell membrane</location>
        <topology evidence="1">Multi-pass membrane protein</topology>
    </subcellularLocation>
    <subcellularLocation>
        <location evidence="6">Membrane</location>
        <topology evidence="6">Multi-pass membrane protein</topology>
    </subcellularLocation>
</comment>
<keyword evidence="6" id="KW-0813">Transport</keyword>
<name>A0A1M6JWE2_9BACT</name>
<dbReference type="Proteomes" id="UP000183994">
    <property type="component" value="Unassembled WGS sequence"/>
</dbReference>
<keyword evidence="12" id="KW-1185">Reference proteome</keyword>
<feature type="transmembrane region" description="Helical" evidence="8">
    <location>
        <begin position="432"/>
        <end position="453"/>
    </location>
</feature>
<accession>A0A1M6JWE2</accession>
<keyword evidence="3 8" id="KW-0812">Transmembrane</keyword>
<feature type="coiled-coil region" evidence="7">
    <location>
        <begin position="34"/>
        <end position="118"/>
    </location>
</feature>
<gene>
    <name evidence="11" type="ORF">SAMN02745216_01791</name>
</gene>
<keyword evidence="6" id="KW-0653">Protein transport</keyword>
<feature type="transmembrane region" description="Helical" evidence="8">
    <location>
        <begin position="384"/>
        <end position="412"/>
    </location>
</feature>
<evidence type="ECO:0000256" key="2">
    <source>
        <dbReference type="ARBA" id="ARBA00022475"/>
    </source>
</evidence>
<dbReference type="PIRSF" id="PIRSF037714">
    <property type="entry name" value="TolR"/>
    <property type="match status" value="1"/>
</dbReference>
<evidence type="ECO:0000256" key="6">
    <source>
        <dbReference type="RuleBase" id="RU004057"/>
    </source>
</evidence>
<dbReference type="EMBL" id="FQZU01000008">
    <property type="protein sequence ID" value="SHJ51022.1"/>
    <property type="molecule type" value="Genomic_DNA"/>
</dbReference>
<keyword evidence="9" id="KW-0732">Signal</keyword>
<dbReference type="STRING" id="1121393.SAMN02745216_01791"/>
<dbReference type="AlphaFoldDB" id="A0A1M6JWE2"/>
<keyword evidence="7" id="KW-0175">Coiled coil</keyword>
<dbReference type="GO" id="GO:0017038">
    <property type="term" value="P:protein import"/>
    <property type="evidence" value="ECO:0007669"/>
    <property type="project" value="TreeGrafter"/>
</dbReference>
<dbReference type="PANTHER" id="PTHR30625:SF11">
    <property type="entry name" value="MOTA_TOLQ_EXBB PROTON CHANNEL DOMAIN-CONTAINING PROTEIN"/>
    <property type="match status" value="1"/>
</dbReference>
<evidence type="ECO:0000256" key="9">
    <source>
        <dbReference type="SAM" id="SignalP"/>
    </source>
</evidence>
<keyword evidence="5 8" id="KW-0472">Membrane</keyword>
<evidence type="ECO:0000313" key="11">
    <source>
        <dbReference type="EMBL" id="SHJ51022.1"/>
    </source>
</evidence>
<reference evidence="12" key="1">
    <citation type="submission" date="2016-11" db="EMBL/GenBank/DDBJ databases">
        <authorList>
            <person name="Varghese N."/>
            <person name="Submissions S."/>
        </authorList>
    </citation>
    <scope>NUCLEOTIDE SEQUENCE [LARGE SCALE GENOMIC DNA]</scope>
    <source>
        <strain evidence="12">DSM 16219</strain>
    </source>
</reference>
<dbReference type="PANTHER" id="PTHR30625">
    <property type="entry name" value="PROTEIN TOLQ"/>
    <property type="match status" value="1"/>
</dbReference>
<dbReference type="InterPro" id="IPR002898">
    <property type="entry name" value="MotA_ExbB_proton_chnl"/>
</dbReference>
<proteinExistence type="inferred from homology"/>
<dbReference type="GO" id="GO:0005886">
    <property type="term" value="C:plasma membrane"/>
    <property type="evidence" value="ECO:0007669"/>
    <property type="project" value="UniProtKB-SubCell"/>
</dbReference>